<dbReference type="EMBL" id="VTPC01012569">
    <property type="protein sequence ID" value="KAF2892123.1"/>
    <property type="molecule type" value="Genomic_DNA"/>
</dbReference>
<feature type="chain" id="PRO_5035429822" evidence="1">
    <location>
        <begin position="19"/>
        <end position="146"/>
    </location>
</feature>
<protein>
    <submittedName>
        <fullName evidence="2">Uncharacterized protein</fullName>
    </submittedName>
</protein>
<proteinExistence type="predicted"/>
<accession>A0A8K0GBB3</accession>
<dbReference type="Proteomes" id="UP000801492">
    <property type="component" value="Unassembled WGS sequence"/>
</dbReference>
<evidence type="ECO:0000313" key="2">
    <source>
        <dbReference type="EMBL" id="KAF2892123.1"/>
    </source>
</evidence>
<gene>
    <name evidence="2" type="ORF">ILUMI_14050</name>
</gene>
<name>A0A8K0GBB3_IGNLU</name>
<sequence>MRHCILLTVLLLILVTDALENNKETKLSMQEFEFSLMARNIPFVINPDEDLDPPKFAIALHKEGVQIGSGAIIGRHFALTLCVLIKNPKGENLDLTASIKLRYPIIVKENVILQNVSVKSLHPHPNCGDIANSNPESNIGLIKVSM</sequence>
<organism evidence="2 3">
    <name type="scientific">Ignelater luminosus</name>
    <name type="common">Cucubano</name>
    <name type="synonym">Pyrophorus luminosus</name>
    <dbReference type="NCBI Taxonomy" id="2038154"/>
    <lineage>
        <taxon>Eukaryota</taxon>
        <taxon>Metazoa</taxon>
        <taxon>Ecdysozoa</taxon>
        <taxon>Arthropoda</taxon>
        <taxon>Hexapoda</taxon>
        <taxon>Insecta</taxon>
        <taxon>Pterygota</taxon>
        <taxon>Neoptera</taxon>
        <taxon>Endopterygota</taxon>
        <taxon>Coleoptera</taxon>
        <taxon>Polyphaga</taxon>
        <taxon>Elateriformia</taxon>
        <taxon>Elateroidea</taxon>
        <taxon>Elateridae</taxon>
        <taxon>Agrypninae</taxon>
        <taxon>Pyrophorini</taxon>
        <taxon>Ignelater</taxon>
    </lineage>
</organism>
<evidence type="ECO:0000256" key="1">
    <source>
        <dbReference type="SAM" id="SignalP"/>
    </source>
</evidence>
<keyword evidence="3" id="KW-1185">Reference proteome</keyword>
<keyword evidence="1" id="KW-0732">Signal</keyword>
<reference evidence="2" key="1">
    <citation type="submission" date="2019-08" db="EMBL/GenBank/DDBJ databases">
        <title>The genome of the North American firefly Photinus pyralis.</title>
        <authorList>
            <consortium name="Photinus pyralis genome working group"/>
            <person name="Fallon T.R."/>
            <person name="Sander Lower S.E."/>
            <person name="Weng J.-K."/>
        </authorList>
    </citation>
    <scope>NUCLEOTIDE SEQUENCE</scope>
    <source>
        <strain evidence="2">TRF0915ILg1</strain>
        <tissue evidence="2">Whole body</tissue>
    </source>
</reference>
<evidence type="ECO:0000313" key="3">
    <source>
        <dbReference type="Proteomes" id="UP000801492"/>
    </source>
</evidence>
<comment type="caution">
    <text evidence="2">The sequence shown here is derived from an EMBL/GenBank/DDBJ whole genome shotgun (WGS) entry which is preliminary data.</text>
</comment>
<feature type="signal peptide" evidence="1">
    <location>
        <begin position="1"/>
        <end position="18"/>
    </location>
</feature>
<dbReference type="AlphaFoldDB" id="A0A8K0GBB3"/>